<dbReference type="PANTHER" id="PTHR23225">
    <property type="entry name" value="ZINC FINGER PROTEIN"/>
    <property type="match status" value="1"/>
</dbReference>
<dbReference type="Gene3D" id="3.30.160.60">
    <property type="entry name" value="Classic Zinc Finger"/>
    <property type="match status" value="1"/>
</dbReference>
<evidence type="ECO:0000259" key="2">
    <source>
        <dbReference type="PROSITE" id="PS00028"/>
    </source>
</evidence>
<feature type="region of interest" description="Disordered" evidence="1">
    <location>
        <begin position="235"/>
        <end position="297"/>
    </location>
</feature>
<comment type="caution">
    <text evidence="3">The sequence shown here is derived from an EMBL/GenBank/DDBJ whole genome shotgun (WGS) entry which is preliminary data.</text>
</comment>
<dbReference type="AlphaFoldDB" id="A0AAV9U8U1"/>
<feature type="compositionally biased region" description="Low complexity" evidence="1">
    <location>
        <begin position="283"/>
        <end position="297"/>
    </location>
</feature>
<dbReference type="InterPro" id="IPR039970">
    <property type="entry name" value="TF_Grauzone"/>
</dbReference>
<dbReference type="PROSITE" id="PS00028">
    <property type="entry name" value="ZINC_FINGER_C2H2_1"/>
    <property type="match status" value="1"/>
</dbReference>
<feature type="compositionally biased region" description="Low complexity" evidence="1">
    <location>
        <begin position="518"/>
        <end position="529"/>
    </location>
</feature>
<reference evidence="3 4" key="1">
    <citation type="submission" date="2019-10" db="EMBL/GenBank/DDBJ databases">
        <authorList>
            <person name="Palmer J.M."/>
        </authorList>
    </citation>
    <scope>NUCLEOTIDE SEQUENCE [LARGE SCALE GENOMIC DNA]</scope>
    <source>
        <strain evidence="3 4">TWF696</strain>
    </source>
</reference>
<evidence type="ECO:0000256" key="1">
    <source>
        <dbReference type="SAM" id="MobiDB-lite"/>
    </source>
</evidence>
<gene>
    <name evidence="3" type="ORF">TWF696_001493</name>
</gene>
<dbReference type="EMBL" id="JAVHNQ010000010">
    <property type="protein sequence ID" value="KAK6338022.1"/>
    <property type="molecule type" value="Genomic_DNA"/>
</dbReference>
<name>A0AAV9U8U1_9PEZI</name>
<dbReference type="GO" id="GO:0003700">
    <property type="term" value="F:DNA-binding transcription factor activity"/>
    <property type="evidence" value="ECO:0007669"/>
    <property type="project" value="InterPro"/>
</dbReference>
<evidence type="ECO:0000313" key="4">
    <source>
        <dbReference type="Proteomes" id="UP001375240"/>
    </source>
</evidence>
<dbReference type="SMART" id="SM00355">
    <property type="entry name" value="ZnF_C2H2"/>
    <property type="match status" value="4"/>
</dbReference>
<dbReference type="PANTHER" id="PTHR23225:SF2">
    <property type="entry name" value="AT09679P-RELATED"/>
    <property type="match status" value="1"/>
</dbReference>
<proteinExistence type="predicted"/>
<keyword evidence="4" id="KW-1185">Reference proteome</keyword>
<protein>
    <recommendedName>
        <fullName evidence="2">C2H2-type domain-containing protein</fullName>
    </recommendedName>
</protein>
<accession>A0AAV9U8U1</accession>
<feature type="compositionally biased region" description="Basic residues" evidence="1">
    <location>
        <begin position="273"/>
        <end position="282"/>
    </location>
</feature>
<sequence>MEALAYWPQDYSAGLSPFDDSPIKTRTVDIGEHKLSLPIQALSQHPIERFSAENPLPMGLLPNIHGFQGLNPITLPSLNFSQMNQDAMSWRPVMQEDDQHSLCSSSSSGHGTATSWNQDGSPLLDYRSNSIPLAFQETTLPAADTSYHFKSAEVIDPSLTLNYRDPELYSYKEPQIKFEFPCYLPLDELEYEHEVSSPDSPTGHYPFEHEPTIFPPGTLISTFDAINWARKIPVTRSQAHHESRNQSQASTKSSSSKSSKSSKSPKSPISPISRKKINRRRGSSSSDESPARPSARPKTYRRKIPFYLCDRDDCKDMKFKNRSDLKKHVETQHTKPYVCICGFATCQQRFGARNEWKRHIATQHLVLYQYVCDHPDCTQKNKSKGIHFNRGDLFMKHQERMHCTVDTRKPPMDPEVIAWKDEMRETKARCERRRPPPQRMTCGFCNEVFERGDQTWVDLIDHVGLHFQNSNEELLQRGYKDDVDLMAWMKEHGLLRQNGEEDTMGEDSGFAGERNGRDFSMSDSTDSSSARQIKQEQMDA</sequence>
<feature type="region of interest" description="Disordered" evidence="1">
    <location>
        <begin position="497"/>
        <end position="540"/>
    </location>
</feature>
<dbReference type="InterPro" id="IPR013087">
    <property type="entry name" value="Znf_C2H2_type"/>
</dbReference>
<feature type="domain" description="C2H2-type" evidence="2">
    <location>
        <begin position="341"/>
        <end position="364"/>
    </location>
</feature>
<organism evidence="3 4">
    <name type="scientific">Orbilia brochopaga</name>
    <dbReference type="NCBI Taxonomy" id="3140254"/>
    <lineage>
        <taxon>Eukaryota</taxon>
        <taxon>Fungi</taxon>
        <taxon>Dikarya</taxon>
        <taxon>Ascomycota</taxon>
        <taxon>Pezizomycotina</taxon>
        <taxon>Orbiliomycetes</taxon>
        <taxon>Orbiliales</taxon>
        <taxon>Orbiliaceae</taxon>
        <taxon>Orbilia</taxon>
    </lineage>
</organism>
<feature type="compositionally biased region" description="Low complexity" evidence="1">
    <location>
        <begin position="252"/>
        <end position="272"/>
    </location>
</feature>
<dbReference type="Proteomes" id="UP001375240">
    <property type="component" value="Unassembled WGS sequence"/>
</dbReference>
<evidence type="ECO:0000313" key="3">
    <source>
        <dbReference type="EMBL" id="KAK6338022.1"/>
    </source>
</evidence>